<comment type="caution">
    <text evidence="1">The sequence shown here is derived from an EMBL/GenBank/DDBJ whole genome shotgun (WGS) entry which is preliminary data.</text>
</comment>
<gene>
    <name evidence="1" type="ORF">PLOB_00026106</name>
</gene>
<name>A0ABN8NR76_9CNID</name>
<accession>A0ABN8NR76</accession>
<proteinExistence type="predicted"/>
<dbReference type="EMBL" id="CALNXK010000031">
    <property type="protein sequence ID" value="CAH3117838.1"/>
    <property type="molecule type" value="Genomic_DNA"/>
</dbReference>
<protein>
    <submittedName>
        <fullName evidence="1">Uncharacterized protein</fullName>
    </submittedName>
</protein>
<keyword evidence="2" id="KW-1185">Reference proteome</keyword>
<evidence type="ECO:0000313" key="2">
    <source>
        <dbReference type="Proteomes" id="UP001159405"/>
    </source>
</evidence>
<organism evidence="1 2">
    <name type="scientific">Porites lobata</name>
    <dbReference type="NCBI Taxonomy" id="104759"/>
    <lineage>
        <taxon>Eukaryota</taxon>
        <taxon>Metazoa</taxon>
        <taxon>Cnidaria</taxon>
        <taxon>Anthozoa</taxon>
        <taxon>Hexacorallia</taxon>
        <taxon>Scleractinia</taxon>
        <taxon>Fungiina</taxon>
        <taxon>Poritidae</taxon>
        <taxon>Porites</taxon>
    </lineage>
</organism>
<reference evidence="1 2" key="1">
    <citation type="submission" date="2022-05" db="EMBL/GenBank/DDBJ databases">
        <authorList>
            <consortium name="Genoscope - CEA"/>
            <person name="William W."/>
        </authorList>
    </citation>
    <scope>NUCLEOTIDE SEQUENCE [LARGE SCALE GENOMIC DNA]</scope>
</reference>
<evidence type="ECO:0000313" key="1">
    <source>
        <dbReference type="EMBL" id="CAH3117838.1"/>
    </source>
</evidence>
<sequence>MAPKAIRKSSPSKTTFATAGAFIMDFYRNPTKWQLVKHTTIFIVAVLAAREFSDIDLMAPPPAP</sequence>
<dbReference type="Proteomes" id="UP001159405">
    <property type="component" value="Unassembled WGS sequence"/>
</dbReference>